<dbReference type="Proteomes" id="UP000790787">
    <property type="component" value="Chromosome 14"/>
</dbReference>
<keyword evidence="1" id="KW-1185">Reference proteome</keyword>
<gene>
    <name evidence="2" type="primary">LOC107772711</name>
</gene>
<name>A0AC58SNF0_TOBAC</name>
<protein>
    <submittedName>
        <fullName evidence="2">Uncharacterized protein LOC107772711</fullName>
    </submittedName>
</protein>
<organism evidence="1 2">
    <name type="scientific">Nicotiana tabacum</name>
    <name type="common">Common tobacco</name>
    <dbReference type="NCBI Taxonomy" id="4097"/>
    <lineage>
        <taxon>Eukaryota</taxon>
        <taxon>Viridiplantae</taxon>
        <taxon>Streptophyta</taxon>
        <taxon>Embryophyta</taxon>
        <taxon>Tracheophyta</taxon>
        <taxon>Spermatophyta</taxon>
        <taxon>Magnoliopsida</taxon>
        <taxon>eudicotyledons</taxon>
        <taxon>Gunneridae</taxon>
        <taxon>Pentapetalae</taxon>
        <taxon>asterids</taxon>
        <taxon>lamiids</taxon>
        <taxon>Solanales</taxon>
        <taxon>Solanaceae</taxon>
        <taxon>Nicotianoideae</taxon>
        <taxon>Nicotianeae</taxon>
        <taxon>Nicotiana</taxon>
    </lineage>
</organism>
<reference evidence="1" key="1">
    <citation type="journal article" date="2014" name="Nat. Commun.">
        <title>The tobacco genome sequence and its comparison with those of tomato and potato.</title>
        <authorList>
            <person name="Sierro N."/>
            <person name="Battey J.N."/>
            <person name="Ouadi S."/>
            <person name="Bakaher N."/>
            <person name="Bovet L."/>
            <person name="Willig A."/>
            <person name="Goepfert S."/>
            <person name="Peitsch M.C."/>
            <person name="Ivanov N.V."/>
        </authorList>
    </citation>
    <scope>NUCLEOTIDE SEQUENCE [LARGE SCALE GENOMIC DNA]</scope>
</reference>
<evidence type="ECO:0000313" key="2">
    <source>
        <dbReference type="RefSeq" id="XP_075086494.1"/>
    </source>
</evidence>
<accession>A0AC58SNF0</accession>
<evidence type="ECO:0000313" key="1">
    <source>
        <dbReference type="Proteomes" id="UP000790787"/>
    </source>
</evidence>
<proteinExistence type="predicted"/>
<reference evidence="2" key="2">
    <citation type="submission" date="2025-08" db="UniProtKB">
        <authorList>
            <consortium name="RefSeq"/>
        </authorList>
    </citation>
    <scope>IDENTIFICATION</scope>
    <source>
        <tissue evidence="2">Leaf</tissue>
    </source>
</reference>
<sequence>MLSIGIEKIRTSILISTSFNQSPIWKMWPKSNNPPVEPPEVKPMLGRPKRCSRRDNDVPRKKKWGKASKKGAKMTCSYCHQSGHNKKWCKSGPQERPRTTTESTPNIQLATQQSSITTEAMPMRQPSTQHSSVPSSLCQDTTKFRNNTSTRRGRGRGLGIGVGRGKGRGTGIGRGTGLGRGSGASSDSTSTASSAPAGFATAASLHAATKSVSVAVGKKRTRKLGFGIYTDTESGRQVLNPEILSERVISSGRQLKNTSLTNIDLGFKPPGLIWNEKTTITGNQLQQQKDLQMKKKKTC</sequence>
<dbReference type="RefSeq" id="XP_075086494.1">
    <property type="nucleotide sequence ID" value="XM_075230393.1"/>
</dbReference>